<proteinExistence type="predicted"/>
<reference evidence="2" key="1">
    <citation type="submission" date="2022-11" db="EMBL/GenBank/DDBJ databases">
        <authorList>
            <person name="Petersen C."/>
        </authorList>
    </citation>
    <scope>NUCLEOTIDE SEQUENCE</scope>
    <source>
        <strain evidence="2">IBT 16849</strain>
    </source>
</reference>
<comment type="caution">
    <text evidence="2">The sequence shown here is derived from an EMBL/GenBank/DDBJ whole genome shotgun (WGS) entry which is preliminary data.</text>
</comment>
<accession>A0A9W9JUF2</accession>
<dbReference type="EMBL" id="JAPQKP010000003">
    <property type="protein sequence ID" value="KAJ5200281.1"/>
    <property type="molecule type" value="Genomic_DNA"/>
</dbReference>
<evidence type="ECO:0000313" key="3">
    <source>
        <dbReference type="Proteomes" id="UP001150879"/>
    </source>
</evidence>
<dbReference type="OrthoDB" id="417125at2759"/>
<sequence length="215" mass="24168">MAAVDSSEPQVEGSVLLPDNQSNDSQLTEDLTKDRAEKSRSVMLYLLEKSPEYRELSDVREQGWDIPEGDKYFANVRRNAAKSDEKTSAYFHKLMRAIGHEIDKSTNAFKVQQADSTPPAILEICMARGAFLEIALKKNPGSHALAFSLPVSSGGYRSRLTSDSNTKRVFLDVTMLAADMDMDQIPEDHEDAEKFLPRQLEEGRLFDWSYVTGRS</sequence>
<evidence type="ECO:0000256" key="1">
    <source>
        <dbReference type="SAM" id="MobiDB-lite"/>
    </source>
</evidence>
<feature type="compositionally biased region" description="Polar residues" evidence="1">
    <location>
        <begin position="19"/>
        <end position="29"/>
    </location>
</feature>
<name>A0A9W9JUF2_9EURO</name>
<feature type="region of interest" description="Disordered" evidence="1">
    <location>
        <begin position="1"/>
        <end position="35"/>
    </location>
</feature>
<evidence type="ECO:0000313" key="2">
    <source>
        <dbReference type="EMBL" id="KAJ5200281.1"/>
    </source>
</evidence>
<protein>
    <submittedName>
        <fullName evidence="2">Uncharacterized protein</fullName>
    </submittedName>
</protein>
<dbReference type="AlphaFoldDB" id="A0A9W9JUF2"/>
<gene>
    <name evidence="2" type="ORF">N7472_005485</name>
</gene>
<dbReference type="Proteomes" id="UP001150879">
    <property type="component" value="Unassembled WGS sequence"/>
</dbReference>
<keyword evidence="3" id="KW-1185">Reference proteome</keyword>
<reference evidence="2" key="2">
    <citation type="journal article" date="2023" name="IMA Fungus">
        <title>Comparative genomic study of the Penicillium genus elucidates a diverse pangenome and 15 lateral gene transfer events.</title>
        <authorList>
            <person name="Petersen C."/>
            <person name="Sorensen T."/>
            <person name="Nielsen M.R."/>
            <person name="Sondergaard T.E."/>
            <person name="Sorensen J.L."/>
            <person name="Fitzpatrick D.A."/>
            <person name="Frisvad J.C."/>
            <person name="Nielsen K.L."/>
        </authorList>
    </citation>
    <scope>NUCLEOTIDE SEQUENCE</scope>
    <source>
        <strain evidence="2">IBT 16849</strain>
    </source>
</reference>
<organism evidence="2 3">
    <name type="scientific">Penicillium cf. griseofulvum</name>
    <dbReference type="NCBI Taxonomy" id="2972120"/>
    <lineage>
        <taxon>Eukaryota</taxon>
        <taxon>Fungi</taxon>
        <taxon>Dikarya</taxon>
        <taxon>Ascomycota</taxon>
        <taxon>Pezizomycotina</taxon>
        <taxon>Eurotiomycetes</taxon>
        <taxon>Eurotiomycetidae</taxon>
        <taxon>Eurotiales</taxon>
        <taxon>Aspergillaceae</taxon>
        <taxon>Penicillium</taxon>
    </lineage>
</organism>